<feature type="transmembrane region" description="Helical" evidence="2">
    <location>
        <begin position="60"/>
        <end position="79"/>
    </location>
</feature>
<dbReference type="EMBL" id="BKAL01000014">
    <property type="protein sequence ID" value="GEP70607.1"/>
    <property type="molecule type" value="Genomic_DNA"/>
</dbReference>
<keyword evidence="2" id="KW-1133">Transmembrane helix</keyword>
<feature type="region of interest" description="Disordered" evidence="1">
    <location>
        <begin position="1"/>
        <end position="32"/>
    </location>
</feature>
<sequence length="100" mass="10066">MADDTLAHRAQNATRTEQAHLPPSAAPTNHGHTTAAWTTTVVVLLGSVIAALGMVFATPWVAWAGGAVALLGVVLGKVLQILGHGQGGAATLARQAGTSH</sequence>
<organism evidence="3 4">
    <name type="scientific">Cellulomonas soli</name>
    <dbReference type="NCBI Taxonomy" id="931535"/>
    <lineage>
        <taxon>Bacteria</taxon>
        <taxon>Bacillati</taxon>
        <taxon>Actinomycetota</taxon>
        <taxon>Actinomycetes</taxon>
        <taxon>Micrococcales</taxon>
        <taxon>Cellulomonadaceae</taxon>
        <taxon>Cellulomonas</taxon>
    </lineage>
</organism>
<comment type="caution">
    <text evidence="3">The sequence shown here is derived from an EMBL/GenBank/DDBJ whole genome shotgun (WGS) entry which is preliminary data.</text>
</comment>
<dbReference type="InterPro" id="IPR046550">
    <property type="entry name" value="DUF6704"/>
</dbReference>
<evidence type="ECO:0000313" key="3">
    <source>
        <dbReference type="EMBL" id="GEP70607.1"/>
    </source>
</evidence>
<dbReference type="OrthoDB" id="5149710at2"/>
<feature type="transmembrane region" description="Helical" evidence="2">
    <location>
        <begin position="34"/>
        <end position="54"/>
    </location>
</feature>
<evidence type="ECO:0000256" key="1">
    <source>
        <dbReference type="SAM" id="MobiDB-lite"/>
    </source>
</evidence>
<keyword evidence="2" id="KW-0472">Membrane</keyword>
<dbReference type="Pfam" id="PF20447">
    <property type="entry name" value="DUF6704"/>
    <property type="match status" value="1"/>
</dbReference>
<name>A0A512PHE0_9CELL</name>
<dbReference type="Proteomes" id="UP000321798">
    <property type="component" value="Unassembled WGS sequence"/>
</dbReference>
<evidence type="ECO:0000313" key="4">
    <source>
        <dbReference type="Proteomes" id="UP000321798"/>
    </source>
</evidence>
<dbReference type="NCBIfam" id="NF041681">
    <property type="entry name" value="HGxxPAAW"/>
    <property type="match status" value="1"/>
</dbReference>
<keyword evidence="4" id="KW-1185">Reference proteome</keyword>
<dbReference type="RefSeq" id="WP_146954377.1">
    <property type="nucleotide sequence ID" value="NZ_BAABBJ010000016.1"/>
</dbReference>
<dbReference type="AlphaFoldDB" id="A0A512PHE0"/>
<gene>
    <name evidence="3" type="ORF">CSO01_33220</name>
</gene>
<protein>
    <submittedName>
        <fullName evidence="3">Uncharacterized protein</fullName>
    </submittedName>
</protein>
<keyword evidence="2" id="KW-0812">Transmembrane</keyword>
<reference evidence="3 4" key="1">
    <citation type="submission" date="2019-07" db="EMBL/GenBank/DDBJ databases">
        <title>Whole genome shotgun sequence of Cellulomonas soli NBRC 109434.</title>
        <authorList>
            <person name="Hosoyama A."/>
            <person name="Uohara A."/>
            <person name="Ohji S."/>
            <person name="Ichikawa N."/>
        </authorList>
    </citation>
    <scope>NUCLEOTIDE SEQUENCE [LARGE SCALE GENOMIC DNA]</scope>
    <source>
        <strain evidence="3 4">NBRC 109434</strain>
    </source>
</reference>
<accession>A0A512PHE0</accession>
<evidence type="ECO:0000256" key="2">
    <source>
        <dbReference type="SAM" id="Phobius"/>
    </source>
</evidence>
<proteinExistence type="predicted"/>